<evidence type="ECO:0000313" key="2">
    <source>
        <dbReference type="Proteomes" id="UP000826212"/>
    </source>
</evidence>
<keyword evidence="2" id="KW-1185">Reference proteome</keyword>
<gene>
    <name evidence="1" type="ORF">K4L44_15100</name>
</gene>
<evidence type="ECO:0000313" key="1">
    <source>
        <dbReference type="EMBL" id="QZE13856.1"/>
    </source>
</evidence>
<reference evidence="1" key="1">
    <citation type="submission" date="2021-08" db="EMBL/GenBank/DDBJ databases">
        <title>Novel anaerobic bacterium isolated from sea squirt in East Sea, Republic of Korea.</title>
        <authorList>
            <person name="Nguyen T.H."/>
            <person name="Li Z."/>
            <person name="Lee Y.-J."/>
            <person name="Ko J."/>
            <person name="Kim S.-G."/>
        </authorList>
    </citation>
    <scope>NUCLEOTIDE SEQUENCE</scope>
    <source>
        <strain evidence="1">KCTC 25031</strain>
    </source>
</reference>
<keyword evidence="1" id="KW-0808">Transferase</keyword>
<sequence length="454" mass="50046">MRQNIAVILAGGIGNRMNSGLPKQLMKLAGKTVLEHTLGVFEKHESIDSIFIVSNKQFVDNIESILCMGGFKKVNKILIGGKERSDSSLAAINACENEDSNLIFHDAVRPLLNSQIINDVIAALDNYNAVDVVIPCSDTIVEVDNEKFISNIPNRNKLRKGQTPQGFKCSTIREAYEIGLKDPKFIATDDCGIVNKYLPNEKIAVVSGSISNHKLTYKEDLFLLDKLFQLKSITGIDVSDLKDLKGKVICVFGGSYGIGAEIVKEAKEHGAITYQFSRKSNGVNIKNFDAVERSLEEVFNKEGRIDAVINCAALLRRIPISEMAIEDMKEIVDVNLIGALNIAKSSFKFLKQSKGVLLLFTSSSYTLGRKLYSVYSSTKCANVNLMQALAEEWADHKIRVNSINPERTATPMRKLNFGNEDPDSLLSANKVATITLGCIMSKMSGQVIDVKLDR</sequence>
<protein>
    <submittedName>
        <fullName evidence="1">Bifunctional cytidylyltransferase/SDR family oxidoreductase</fullName>
    </submittedName>
</protein>
<organism evidence="1 2">
    <name type="scientific">Halosquirtibacter laminarini</name>
    <dbReference type="NCBI Taxonomy" id="3374600"/>
    <lineage>
        <taxon>Bacteria</taxon>
        <taxon>Pseudomonadati</taxon>
        <taxon>Bacteroidota</taxon>
        <taxon>Bacteroidia</taxon>
        <taxon>Marinilabiliales</taxon>
        <taxon>Prolixibacteraceae</taxon>
        <taxon>Halosquirtibacter</taxon>
    </lineage>
</organism>
<dbReference type="Proteomes" id="UP000826212">
    <property type="component" value="Chromosome"/>
</dbReference>
<name>A0AC61NE53_9BACT</name>
<accession>A0AC61NE53</accession>
<keyword evidence="1" id="KW-0548">Nucleotidyltransferase</keyword>
<proteinExistence type="predicted"/>
<dbReference type="EMBL" id="CP081303">
    <property type="protein sequence ID" value="QZE13856.1"/>
    <property type="molecule type" value="Genomic_DNA"/>
</dbReference>